<name>A0A7X0HLZ0_9ACTN</name>
<proteinExistence type="predicted"/>
<sequence>MATNDSIGVIRLADHQSRPLSQQTRRAYLAEFMSARSASDRDRVTELVLDAIELDIAHPDEPRLMDELRGLSAEAVAA</sequence>
<evidence type="ECO:0000313" key="2">
    <source>
        <dbReference type="Proteomes" id="UP000540423"/>
    </source>
</evidence>
<accession>A0A7X0HLZ0</accession>
<keyword evidence="1" id="KW-0418">Kinase</keyword>
<dbReference type="GO" id="GO:0016301">
    <property type="term" value="F:kinase activity"/>
    <property type="evidence" value="ECO:0007669"/>
    <property type="project" value="UniProtKB-KW"/>
</dbReference>
<protein>
    <submittedName>
        <fullName evidence="1">Signal transduction histidine kinase</fullName>
    </submittedName>
</protein>
<organism evidence="1 2">
    <name type="scientific">Streptomyces candidus</name>
    <dbReference type="NCBI Taxonomy" id="67283"/>
    <lineage>
        <taxon>Bacteria</taxon>
        <taxon>Bacillati</taxon>
        <taxon>Actinomycetota</taxon>
        <taxon>Actinomycetes</taxon>
        <taxon>Kitasatosporales</taxon>
        <taxon>Streptomycetaceae</taxon>
        <taxon>Streptomyces</taxon>
    </lineage>
</organism>
<comment type="caution">
    <text evidence="1">The sequence shown here is derived from an EMBL/GenBank/DDBJ whole genome shotgun (WGS) entry which is preliminary data.</text>
</comment>
<dbReference type="Proteomes" id="UP000540423">
    <property type="component" value="Unassembled WGS sequence"/>
</dbReference>
<dbReference type="AlphaFoldDB" id="A0A7X0HLZ0"/>
<keyword evidence="1" id="KW-0808">Transferase</keyword>
<dbReference type="EMBL" id="JACHEM010000038">
    <property type="protein sequence ID" value="MBB6440106.1"/>
    <property type="molecule type" value="Genomic_DNA"/>
</dbReference>
<dbReference type="RefSeq" id="WP_185036568.1">
    <property type="nucleotide sequence ID" value="NZ_JACHEM010000038.1"/>
</dbReference>
<evidence type="ECO:0000313" key="1">
    <source>
        <dbReference type="EMBL" id="MBB6440106.1"/>
    </source>
</evidence>
<gene>
    <name evidence="1" type="ORF">HNQ79_006619</name>
</gene>
<reference evidence="1 2" key="1">
    <citation type="submission" date="2020-08" db="EMBL/GenBank/DDBJ databases">
        <title>Genomic Encyclopedia of Type Strains, Phase IV (KMG-IV): sequencing the most valuable type-strain genomes for metagenomic binning, comparative biology and taxonomic classification.</title>
        <authorList>
            <person name="Goeker M."/>
        </authorList>
    </citation>
    <scope>NUCLEOTIDE SEQUENCE [LARGE SCALE GENOMIC DNA]</scope>
    <source>
        <strain evidence="1 2">DSM 40141</strain>
    </source>
</reference>
<keyword evidence="2" id="KW-1185">Reference proteome</keyword>